<evidence type="ECO:0000313" key="3">
    <source>
        <dbReference type="Proteomes" id="UP001500929"/>
    </source>
</evidence>
<dbReference type="Pfam" id="PF13560">
    <property type="entry name" value="HTH_31"/>
    <property type="match status" value="1"/>
</dbReference>
<proteinExistence type="predicted"/>
<gene>
    <name evidence="2" type="ORF">GCM10009851_20210</name>
</gene>
<keyword evidence="3" id="KW-1185">Reference proteome</keyword>
<feature type="domain" description="HTH cro/C1-type" evidence="1">
    <location>
        <begin position="33"/>
        <end position="80"/>
    </location>
</feature>
<dbReference type="SUPFAM" id="SSF47413">
    <property type="entry name" value="lambda repressor-like DNA-binding domains"/>
    <property type="match status" value="1"/>
</dbReference>
<dbReference type="PROSITE" id="PS50943">
    <property type="entry name" value="HTH_CROC1"/>
    <property type="match status" value="1"/>
</dbReference>
<evidence type="ECO:0000313" key="2">
    <source>
        <dbReference type="EMBL" id="GAA2235139.1"/>
    </source>
</evidence>
<dbReference type="Gene3D" id="1.10.260.40">
    <property type="entry name" value="lambda repressor-like DNA-binding domains"/>
    <property type="match status" value="1"/>
</dbReference>
<dbReference type="InterPro" id="IPR041413">
    <property type="entry name" value="MLTR_LBD"/>
</dbReference>
<dbReference type="InterPro" id="IPR010982">
    <property type="entry name" value="Lambda_DNA-bd_dom_sf"/>
</dbReference>
<dbReference type="PANTHER" id="PTHR35010:SF2">
    <property type="entry name" value="BLL4672 PROTEIN"/>
    <property type="match status" value="1"/>
</dbReference>
<evidence type="ECO:0000259" key="1">
    <source>
        <dbReference type="PROSITE" id="PS50943"/>
    </source>
</evidence>
<dbReference type="Gene3D" id="3.30.450.180">
    <property type="match status" value="1"/>
</dbReference>
<comment type="caution">
    <text evidence="2">The sequence shown here is derived from an EMBL/GenBank/DDBJ whole genome shotgun (WGS) entry which is preliminary data.</text>
</comment>
<dbReference type="EMBL" id="BAAAQY010000005">
    <property type="protein sequence ID" value="GAA2235139.1"/>
    <property type="molecule type" value="Genomic_DNA"/>
</dbReference>
<organism evidence="2 3">
    <name type="scientific">Herbiconiux moechotypicola</name>
    <dbReference type="NCBI Taxonomy" id="637393"/>
    <lineage>
        <taxon>Bacteria</taxon>
        <taxon>Bacillati</taxon>
        <taxon>Actinomycetota</taxon>
        <taxon>Actinomycetes</taxon>
        <taxon>Micrococcales</taxon>
        <taxon>Microbacteriaceae</taxon>
        <taxon>Herbiconiux</taxon>
    </lineage>
</organism>
<dbReference type="Pfam" id="PF17765">
    <property type="entry name" value="MLTR_LBD"/>
    <property type="match status" value="1"/>
</dbReference>
<protein>
    <submittedName>
        <fullName evidence="2">Helix-turn-helix transcriptional regulator</fullName>
    </submittedName>
</protein>
<dbReference type="Proteomes" id="UP001500929">
    <property type="component" value="Unassembled WGS sequence"/>
</dbReference>
<accession>A0ABN3DKW2</accession>
<dbReference type="InterPro" id="IPR001387">
    <property type="entry name" value="Cro/C1-type_HTH"/>
</dbReference>
<name>A0ABN3DKW2_9MICO</name>
<dbReference type="CDD" id="cd00093">
    <property type="entry name" value="HTH_XRE"/>
    <property type="match status" value="1"/>
</dbReference>
<reference evidence="2 3" key="1">
    <citation type="journal article" date="2019" name="Int. J. Syst. Evol. Microbiol.">
        <title>The Global Catalogue of Microorganisms (GCM) 10K type strain sequencing project: providing services to taxonomists for standard genome sequencing and annotation.</title>
        <authorList>
            <consortium name="The Broad Institute Genomics Platform"/>
            <consortium name="The Broad Institute Genome Sequencing Center for Infectious Disease"/>
            <person name="Wu L."/>
            <person name="Ma J."/>
        </authorList>
    </citation>
    <scope>NUCLEOTIDE SEQUENCE [LARGE SCALE GENOMIC DNA]</scope>
    <source>
        <strain evidence="2 3">JCM 16117</strain>
    </source>
</reference>
<sequence length="301" mass="32847">MPTKLGDFLRARRARLRAEDVGLPFDARRRVPGLRRSEVAALAGISTEYYLRLEQGREHQPSDQVMIALGRALRLDDDGVHHLTRLVRRGTPVRGQQRPSAPQEVDDSVLALLEQWENTPAVVLDACLDVLAANALASALVPGMFRQGANLLVSVVEGAPHAGDLESLWYDQAALIAAALRFHGNPDDPRYIEIVSRLCERDARFAVIWELHDVKALVSGVVHIDVPAIGWTEIPWRILNVPRSPGQLLLVFWGDAGSPARVVFDTLALRVAIARDDAVVESGLTGVAPGARDLDEAGSIV</sequence>
<dbReference type="RefSeq" id="WP_259479498.1">
    <property type="nucleotide sequence ID" value="NZ_BAAAQY010000005.1"/>
</dbReference>
<dbReference type="SMART" id="SM00530">
    <property type="entry name" value="HTH_XRE"/>
    <property type="match status" value="1"/>
</dbReference>
<dbReference type="PANTHER" id="PTHR35010">
    <property type="entry name" value="BLL4672 PROTEIN-RELATED"/>
    <property type="match status" value="1"/>
</dbReference>